<dbReference type="InterPro" id="IPR029058">
    <property type="entry name" value="AB_hydrolase_fold"/>
</dbReference>
<dbReference type="SUPFAM" id="SSF53474">
    <property type="entry name" value="alpha/beta-Hydrolases"/>
    <property type="match status" value="1"/>
</dbReference>
<accession>A0A445IYD0</accession>
<dbReference type="Proteomes" id="UP000289340">
    <property type="component" value="Chromosome 9"/>
</dbReference>
<evidence type="ECO:0000313" key="2">
    <source>
        <dbReference type="Proteomes" id="UP000289340"/>
    </source>
</evidence>
<sequence>MQWWFQSQKRCKDKLKLTRNKHRIMVTSRKTMKGSSRCGVPTEKNGNLWWLLVAVGDGEEAWHIGNGFGRKKEKEMAFFQSYLNYKAQKAQVTNALRNGNVVHTADVFSKIPMVRSFKDFGAFPGYIVTSLHPDKVDSVIMLGVPFMLPGPSAIENLPKGSYVIKWQEAGRAKTDFVRFDVKSVIRNIYTLFSGSEIPIAGDNQEIMDLYDPTTPLPPWFSEEDLTTYASLYEKSGFRFALQVPYR</sequence>
<evidence type="ECO:0000313" key="1">
    <source>
        <dbReference type="EMBL" id="RZB91079.1"/>
    </source>
</evidence>
<dbReference type="EMBL" id="QZWG01000009">
    <property type="protein sequence ID" value="RZB91079.1"/>
    <property type="molecule type" value="Genomic_DNA"/>
</dbReference>
<dbReference type="AlphaFoldDB" id="A0A445IYD0"/>
<protein>
    <submittedName>
        <fullName evidence="1">Uncharacterized protein</fullName>
    </submittedName>
</protein>
<reference evidence="1 2" key="1">
    <citation type="submission" date="2018-09" db="EMBL/GenBank/DDBJ databases">
        <title>A high-quality reference genome of wild soybean provides a powerful tool to mine soybean genomes.</title>
        <authorList>
            <person name="Xie M."/>
            <person name="Chung C.Y.L."/>
            <person name="Li M.-W."/>
            <person name="Wong F.-L."/>
            <person name="Chan T.-F."/>
            <person name="Lam H.-M."/>
        </authorList>
    </citation>
    <scope>NUCLEOTIDE SEQUENCE [LARGE SCALE GENOMIC DNA]</scope>
    <source>
        <strain evidence="2">cv. W05</strain>
        <tissue evidence="1">Hypocotyl of etiolated seedlings</tissue>
    </source>
</reference>
<gene>
    <name evidence="1" type="ORF">D0Y65_023466</name>
</gene>
<keyword evidence="2" id="KW-1185">Reference proteome</keyword>
<organism evidence="1 2">
    <name type="scientific">Glycine soja</name>
    <name type="common">Wild soybean</name>
    <dbReference type="NCBI Taxonomy" id="3848"/>
    <lineage>
        <taxon>Eukaryota</taxon>
        <taxon>Viridiplantae</taxon>
        <taxon>Streptophyta</taxon>
        <taxon>Embryophyta</taxon>
        <taxon>Tracheophyta</taxon>
        <taxon>Spermatophyta</taxon>
        <taxon>Magnoliopsida</taxon>
        <taxon>eudicotyledons</taxon>
        <taxon>Gunneridae</taxon>
        <taxon>Pentapetalae</taxon>
        <taxon>rosids</taxon>
        <taxon>fabids</taxon>
        <taxon>Fabales</taxon>
        <taxon>Fabaceae</taxon>
        <taxon>Papilionoideae</taxon>
        <taxon>50 kb inversion clade</taxon>
        <taxon>NPAAA clade</taxon>
        <taxon>indigoferoid/millettioid clade</taxon>
        <taxon>Phaseoleae</taxon>
        <taxon>Glycine</taxon>
        <taxon>Glycine subgen. Soja</taxon>
    </lineage>
</organism>
<name>A0A445IYD0_GLYSO</name>
<proteinExistence type="predicted"/>
<dbReference type="Gene3D" id="3.40.50.1820">
    <property type="entry name" value="alpha/beta hydrolase"/>
    <property type="match status" value="1"/>
</dbReference>
<dbReference type="PANTHER" id="PTHR43329">
    <property type="entry name" value="EPOXIDE HYDROLASE"/>
    <property type="match status" value="1"/>
</dbReference>
<comment type="caution">
    <text evidence="1">The sequence shown here is derived from an EMBL/GenBank/DDBJ whole genome shotgun (WGS) entry which is preliminary data.</text>
</comment>